<dbReference type="OrthoDB" id="66620at2759"/>
<dbReference type="FunFam" id="3.40.50.300:FF:000337">
    <property type="entry name" value="ABC transporter G family member 22"/>
    <property type="match status" value="1"/>
</dbReference>
<protein>
    <submittedName>
        <fullName evidence="11">ABC transporter G family member 26</fullName>
    </submittedName>
</protein>
<dbReference type="SMART" id="SM00382">
    <property type="entry name" value="AAA"/>
    <property type="match status" value="1"/>
</dbReference>
<feature type="domain" description="ABC transporter" evidence="10">
    <location>
        <begin position="123"/>
        <end position="362"/>
    </location>
</feature>
<feature type="transmembrane region" description="Helical" evidence="9">
    <location>
        <begin position="542"/>
        <end position="566"/>
    </location>
</feature>
<evidence type="ECO:0000256" key="1">
    <source>
        <dbReference type="ARBA" id="ARBA00004141"/>
    </source>
</evidence>
<keyword evidence="12" id="KW-1185">Reference proteome</keyword>
<evidence type="ECO:0000256" key="2">
    <source>
        <dbReference type="ARBA" id="ARBA00005814"/>
    </source>
</evidence>
<feature type="transmembrane region" description="Helical" evidence="9">
    <location>
        <begin position="578"/>
        <end position="597"/>
    </location>
</feature>
<dbReference type="CDD" id="cd03213">
    <property type="entry name" value="ABCG_EPDR"/>
    <property type="match status" value="1"/>
</dbReference>
<dbReference type="Proteomes" id="UP000283530">
    <property type="component" value="Unassembled WGS sequence"/>
</dbReference>
<evidence type="ECO:0000313" key="11">
    <source>
        <dbReference type="EMBL" id="RWR76136.1"/>
    </source>
</evidence>
<reference evidence="11 12" key="1">
    <citation type="journal article" date="2019" name="Nat. Plants">
        <title>Stout camphor tree genome fills gaps in understanding of flowering plant genome evolution.</title>
        <authorList>
            <person name="Chaw S.M."/>
            <person name="Liu Y.C."/>
            <person name="Wu Y.W."/>
            <person name="Wang H.Y."/>
            <person name="Lin C.I."/>
            <person name="Wu C.S."/>
            <person name="Ke H.M."/>
            <person name="Chang L.Y."/>
            <person name="Hsu C.Y."/>
            <person name="Yang H.T."/>
            <person name="Sudianto E."/>
            <person name="Hsu M.H."/>
            <person name="Wu K.P."/>
            <person name="Wang L.N."/>
            <person name="Leebens-Mack J.H."/>
            <person name="Tsai I.J."/>
        </authorList>
    </citation>
    <scope>NUCLEOTIDE SEQUENCE [LARGE SCALE GENOMIC DNA]</scope>
    <source>
        <strain evidence="12">cv. Chaw 1501</strain>
        <tissue evidence="11">Young leaves</tissue>
    </source>
</reference>
<dbReference type="GO" id="GO:0005524">
    <property type="term" value="F:ATP binding"/>
    <property type="evidence" value="ECO:0007669"/>
    <property type="project" value="UniProtKB-KW"/>
</dbReference>
<dbReference type="Pfam" id="PF01061">
    <property type="entry name" value="ABC2_membrane"/>
    <property type="match status" value="1"/>
</dbReference>
<dbReference type="PANTHER" id="PTHR48041:SF135">
    <property type="entry name" value="ABC TRANSPORTER G FAMILY MEMBER 26"/>
    <property type="match status" value="1"/>
</dbReference>
<dbReference type="InterPro" id="IPR013525">
    <property type="entry name" value="ABC2_TM"/>
</dbReference>
<dbReference type="InterPro" id="IPR003593">
    <property type="entry name" value="AAA+_ATPase"/>
</dbReference>
<dbReference type="SUPFAM" id="SSF52540">
    <property type="entry name" value="P-loop containing nucleoside triphosphate hydrolases"/>
    <property type="match status" value="1"/>
</dbReference>
<evidence type="ECO:0000259" key="10">
    <source>
        <dbReference type="PROSITE" id="PS50893"/>
    </source>
</evidence>
<organism evidence="11 12">
    <name type="scientific">Cinnamomum micranthum f. kanehirae</name>
    <dbReference type="NCBI Taxonomy" id="337451"/>
    <lineage>
        <taxon>Eukaryota</taxon>
        <taxon>Viridiplantae</taxon>
        <taxon>Streptophyta</taxon>
        <taxon>Embryophyta</taxon>
        <taxon>Tracheophyta</taxon>
        <taxon>Spermatophyta</taxon>
        <taxon>Magnoliopsida</taxon>
        <taxon>Magnoliidae</taxon>
        <taxon>Laurales</taxon>
        <taxon>Lauraceae</taxon>
        <taxon>Cinnamomum</taxon>
    </lineage>
</organism>
<dbReference type="EMBL" id="QPKB01000002">
    <property type="protein sequence ID" value="RWR76136.1"/>
    <property type="molecule type" value="Genomic_DNA"/>
</dbReference>
<comment type="caution">
    <text evidence="11">The sequence shown here is derived from an EMBL/GenBank/DDBJ whole genome shotgun (WGS) entry which is preliminary data.</text>
</comment>
<dbReference type="AlphaFoldDB" id="A0A443NCA9"/>
<dbReference type="InterPro" id="IPR050352">
    <property type="entry name" value="ABCG_transporters"/>
</dbReference>
<accession>A0A443NCA9</accession>
<gene>
    <name evidence="11" type="ORF">CKAN_00455600</name>
</gene>
<keyword evidence="8 9" id="KW-0472">Membrane</keyword>
<keyword evidence="3" id="KW-0813">Transport</keyword>
<sequence length="719" mass="82239">MEITEEHEELQEMALTLPTTGIMQIDGRDRLDHRIEFMSHPCNMITRDSEIDVESLPQTRNDVPLPIFLKTSEVFIIWSRIFCQAFLSSKTFSPHCFLMVQFEDVQCKVRTTKAGNPVRAMMTKVASKLKIEHPNYKHILKGITGSVSPGEILALMGPSGSGKTTFLRILGGRMQENVKGTITYNDIPYNPALKRRIGFVTQDDVLLPQLTVEETLVFAAFLRLPNNMSRQEKYSRTEIIMKELGLESCRHTRIGGAFVRGISGGERKRTSIAYEILVDPSLLLLDEPTSGLDSTTANRLIEALQGIAKAGRTIITTIHQPSSRMFHVFNKILLISDGYPVYYGKARDAMDYFMSLMFVPELAMNPAEFLLDLASGNVNDIKIPEDLQVPSGPGHQELEADVIKFLHRKYKAEIESKVKEENHQSGEVSTHLQVAVQVKKEWTMTWWEQFMILSRRTFKERCQDYFDKLRLIQSIGVALLLGLLWWKSQRQTEAQLRDQIGLMFYICIFWTSSSIFASVYTFPYEKTYLVKERKADMYRLSVYYVCSTLCDMLAHICYSTIFMLIIYFMADFKRTTPCFFLTLLAVLLIVITGQGAGELLGASVMSVKRVGIIASLVLLVFLLTGGYYIQHIPSFMRWLKYTSFLYYGYRLLLKVQYSGEQFYECESKGGCRSLQNSPSFGTVNLNGDLREVWILMFMAVTYRLSAYLCLRKRISISLF</sequence>
<dbReference type="GO" id="GO:0016020">
    <property type="term" value="C:membrane"/>
    <property type="evidence" value="ECO:0007669"/>
    <property type="project" value="UniProtKB-SubCell"/>
</dbReference>
<evidence type="ECO:0000256" key="7">
    <source>
        <dbReference type="ARBA" id="ARBA00022989"/>
    </source>
</evidence>
<feature type="transmembrane region" description="Helical" evidence="9">
    <location>
        <begin position="692"/>
        <end position="710"/>
    </location>
</feature>
<keyword evidence="4 9" id="KW-0812">Transmembrane</keyword>
<dbReference type="PROSITE" id="PS50893">
    <property type="entry name" value="ABC_TRANSPORTER_2"/>
    <property type="match status" value="1"/>
</dbReference>
<proteinExistence type="inferred from homology"/>
<evidence type="ECO:0000256" key="5">
    <source>
        <dbReference type="ARBA" id="ARBA00022741"/>
    </source>
</evidence>
<comment type="similarity">
    <text evidence="2">Belongs to the ABC transporter superfamily. ABCG family. Eye pigment precursor importer (TC 3.A.1.204) subfamily.</text>
</comment>
<name>A0A443NCA9_9MAGN</name>
<keyword evidence="7 9" id="KW-1133">Transmembrane helix</keyword>
<evidence type="ECO:0000256" key="9">
    <source>
        <dbReference type="SAM" id="Phobius"/>
    </source>
</evidence>
<dbReference type="InterPro" id="IPR003439">
    <property type="entry name" value="ABC_transporter-like_ATP-bd"/>
</dbReference>
<evidence type="ECO:0000313" key="12">
    <source>
        <dbReference type="Proteomes" id="UP000283530"/>
    </source>
</evidence>
<evidence type="ECO:0000256" key="6">
    <source>
        <dbReference type="ARBA" id="ARBA00022840"/>
    </source>
</evidence>
<dbReference type="Pfam" id="PF00005">
    <property type="entry name" value="ABC_tran"/>
    <property type="match status" value="1"/>
</dbReference>
<feature type="transmembrane region" description="Helical" evidence="9">
    <location>
        <begin position="500"/>
        <end position="522"/>
    </location>
</feature>
<dbReference type="GO" id="GO:0140359">
    <property type="term" value="F:ABC-type transporter activity"/>
    <property type="evidence" value="ECO:0007669"/>
    <property type="project" value="InterPro"/>
</dbReference>
<feature type="transmembrane region" description="Helical" evidence="9">
    <location>
        <begin position="609"/>
        <end position="629"/>
    </location>
</feature>
<dbReference type="Gene3D" id="3.40.50.300">
    <property type="entry name" value="P-loop containing nucleotide triphosphate hydrolases"/>
    <property type="match status" value="1"/>
</dbReference>
<evidence type="ECO:0000256" key="3">
    <source>
        <dbReference type="ARBA" id="ARBA00022448"/>
    </source>
</evidence>
<dbReference type="STRING" id="337451.A0A443NCA9"/>
<dbReference type="GO" id="GO:0016887">
    <property type="term" value="F:ATP hydrolysis activity"/>
    <property type="evidence" value="ECO:0007669"/>
    <property type="project" value="InterPro"/>
</dbReference>
<keyword evidence="6" id="KW-0067">ATP-binding</keyword>
<evidence type="ECO:0000256" key="4">
    <source>
        <dbReference type="ARBA" id="ARBA00022692"/>
    </source>
</evidence>
<dbReference type="InterPro" id="IPR027417">
    <property type="entry name" value="P-loop_NTPase"/>
</dbReference>
<keyword evidence="5" id="KW-0547">Nucleotide-binding</keyword>
<comment type="subcellular location">
    <subcellularLocation>
        <location evidence="1">Membrane</location>
        <topology evidence="1">Multi-pass membrane protein</topology>
    </subcellularLocation>
</comment>
<dbReference type="PANTHER" id="PTHR48041">
    <property type="entry name" value="ABC TRANSPORTER G FAMILY MEMBER 28"/>
    <property type="match status" value="1"/>
</dbReference>
<evidence type="ECO:0000256" key="8">
    <source>
        <dbReference type="ARBA" id="ARBA00023136"/>
    </source>
</evidence>